<organism evidence="1 2">
    <name type="scientific">Stenotrophomonas aracearum</name>
    <dbReference type="NCBI Taxonomy" id="3003272"/>
    <lineage>
        <taxon>Bacteria</taxon>
        <taxon>Pseudomonadati</taxon>
        <taxon>Pseudomonadota</taxon>
        <taxon>Gammaproteobacteria</taxon>
        <taxon>Lysobacterales</taxon>
        <taxon>Lysobacteraceae</taxon>
        <taxon>Stenotrophomonas</taxon>
    </lineage>
</organism>
<dbReference type="RefSeq" id="WP_311183587.1">
    <property type="nucleotide sequence ID" value="NZ_CP115543.1"/>
</dbReference>
<dbReference type="EMBL" id="CP115543">
    <property type="protein sequence ID" value="WNH49106.1"/>
    <property type="molecule type" value="Genomic_DNA"/>
</dbReference>
<accession>A0ABY9YE11</accession>
<reference evidence="1 2" key="1">
    <citation type="submission" date="2022-12" db="EMBL/GenBank/DDBJ databases">
        <title>Two new species, Stenotrophomonas aracearum and Stenotrophomonas oahuensis, isolated from Anthurium (Araceae family) in Hawaii.</title>
        <authorList>
            <person name="Chunag S.C."/>
            <person name="Dobhal S."/>
            <person name="Alvarez A."/>
            <person name="Arif M."/>
        </authorList>
    </citation>
    <scope>NUCLEOTIDE SEQUENCE [LARGE SCALE GENOMIC DNA]</scope>
    <source>
        <strain evidence="1 2">A5588</strain>
    </source>
</reference>
<protein>
    <recommendedName>
        <fullName evidence="3">Bacteriocin</fullName>
    </recommendedName>
</protein>
<dbReference type="Proteomes" id="UP001305421">
    <property type="component" value="Chromosome"/>
</dbReference>
<evidence type="ECO:0000313" key="2">
    <source>
        <dbReference type="Proteomes" id="UP001305421"/>
    </source>
</evidence>
<sequence>MNVLNVGFSTADILGINAFHLEQVSQHGPRELSLSELELVGGGVNWSQVGQAATIGAVAGAIGGGVTGAMAGAFLGGLGAGPGALAGAGLGGIGGAVTGAVTSIMVQYMAN</sequence>
<keyword evidence="2" id="KW-1185">Reference proteome</keyword>
<proteinExistence type="predicted"/>
<gene>
    <name evidence="1" type="ORF">PDM28_01865</name>
</gene>
<evidence type="ECO:0000313" key="1">
    <source>
        <dbReference type="EMBL" id="WNH49106.1"/>
    </source>
</evidence>
<evidence type="ECO:0008006" key="3">
    <source>
        <dbReference type="Google" id="ProtNLM"/>
    </source>
</evidence>
<name>A0ABY9YE11_9GAMM</name>